<organism evidence="12 13">
    <name type="scientific">Marinobacter xestospongiae</name>
    <dbReference type="NCBI Taxonomy" id="994319"/>
    <lineage>
        <taxon>Bacteria</taxon>
        <taxon>Pseudomonadati</taxon>
        <taxon>Pseudomonadota</taxon>
        <taxon>Gammaproteobacteria</taxon>
        <taxon>Pseudomonadales</taxon>
        <taxon>Marinobacteraceae</taxon>
        <taxon>Marinobacter</taxon>
    </lineage>
</organism>
<dbReference type="SMART" id="SM00304">
    <property type="entry name" value="HAMP"/>
    <property type="match status" value="3"/>
</dbReference>
<evidence type="ECO:0000256" key="6">
    <source>
        <dbReference type="ARBA" id="ARBA00023224"/>
    </source>
</evidence>
<evidence type="ECO:0000256" key="3">
    <source>
        <dbReference type="ARBA" id="ARBA00022692"/>
    </source>
</evidence>
<comment type="similarity">
    <text evidence="7">Belongs to the methyl-accepting chemotaxis (MCP) protein family.</text>
</comment>
<dbReference type="Pfam" id="PF00672">
    <property type="entry name" value="HAMP"/>
    <property type="match status" value="1"/>
</dbReference>
<dbReference type="Pfam" id="PF00015">
    <property type="entry name" value="MCPsignal"/>
    <property type="match status" value="1"/>
</dbReference>
<dbReference type="RefSeq" id="WP_316972220.1">
    <property type="nucleotide sequence ID" value="NZ_JAWIIJ010000001.1"/>
</dbReference>
<evidence type="ECO:0000256" key="7">
    <source>
        <dbReference type="ARBA" id="ARBA00029447"/>
    </source>
</evidence>
<dbReference type="EMBL" id="JAWIIJ010000001">
    <property type="protein sequence ID" value="MDV2077225.1"/>
    <property type="molecule type" value="Genomic_DNA"/>
</dbReference>
<dbReference type="CDD" id="cd06225">
    <property type="entry name" value="HAMP"/>
    <property type="match status" value="1"/>
</dbReference>
<dbReference type="Proteomes" id="UP001269819">
    <property type="component" value="Unassembled WGS sequence"/>
</dbReference>
<name>A0ABU3VST1_9GAMM</name>
<dbReference type="PANTHER" id="PTHR32089:SF120">
    <property type="entry name" value="METHYL-ACCEPTING CHEMOTAXIS PROTEIN TLPQ"/>
    <property type="match status" value="1"/>
</dbReference>
<keyword evidence="13" id="KW-1185">Reference proteome</keyword>
<keyword evidence="5 9" id="KW-0472">Membrane</keyword>
<evidence type="ECO:0000259" key="10">
    <source>
        <dbReference type="PROSITE" id="PS50111"/>
    </source>
</evidence>
<evidence type="ECO:0000256" key="4">
    <source>
        <dbReference type="ARBA" id="ARBA00022989"/>
    </source>
</evidence>
<gene>
    <name evidence="12" type="ORF">RYS15_00950</name>
</gene>
<feature type="domain" description="Methyl-accepting transducer" evidence="10">
    <location>
        <begin position="269"/>
        <end position="505"/>
    </location>
</feature>
<keyword evidence="6 8" id="KW-0807">Transducer</keyword>
<keyword evidence="4 9" id="KW-1133">Transmembrane helix</keyword>
<keyword evidence="3 9" id="KW-0812">Transmembrane</keyword>
<evidence type="ECO:0000256" key="5">
    <source>
        <dbReference type="ARBA" id="ARBA00023136"/>
    </source>
</evidence>
<proteinExistence type="inferred from homology"/>
<dbReference type="SMART" id="SM00283">
    <property type="entry name" value="MA"/>
    <property type="match status" value="1"/>
</dbReference>
<dbReference type="PROSITE" id="PS50885">
    <property type="entry name" value="HAMP"/>
    <property type="match status" value="1"/>
</dbReference>
<comment type="caution">
    <text evidence="12">The sequence shown here is derived from an EMBL/GenBank/DDBJ whole genome shotgun (WGS) entry which is preliminary data.</text>
</comment>
<feature type="domain" description="HAMP" evidence="11">
    <location>
        <begin position="212"/>
        <end position="264"/>
    </location>
</feature>
<feature type="transmembrane region" description="Helical" evidence="9">
    <location>
        <begin position="12"/>
        <end position="33"/>
    </location>
</feature>
<evidence type="ECO:0000259" key="11">
    <source>
        <dbReference type="PROSITE" id="PS50885"/>
    </source>
</evidence>
<dbReference type="SUPFAM" id="SSF58104">
    <property type="entry name" value="Methyl-accepting chemotaxis protein (MCP) signaling domain"/>
    <property type="match status" value="1"/>
</dbReference>
<evidence type="ECO:0000256" key="1">
    <source>
        <dbReference type="ARBA" id="ARBA00004370"/>
    </source>
</evidence>
<sequence>MNWYKRSILNRVLAIVVVANLAIAIVAAIYFAFSLDSKDEYDQLAGTEMVSALEAQDVLITFKTQVQEWKNVLIRGSDPDQLKKYWGRFQEREGDIQQLLDDLIPRLQNPEAISLMQQFQRAHRSMGEAYREGYQAFIAANMAVSAGDQAVQGIDREPARLIDEAVQSIRDQAISRAGILSEEVDTNTKAVGSLLLMTIILGTLACMWVLVRAVIRPTQTIIGQLEKLGDGDLSDPVTIQRLDELGRLAGAARKLHEFLSHTSRQMSATADQLHQTRSVISDNATRVSDQSQQAHLRIDQIATAMNEMSATAQDVATHAASVASQVQETSEKTDQADDQINSATSSMNRLAEQIRTSSETVSKLASDGRRVGDVMKVIREIAEQTNLLALNAAIEAARAGDAGRGFAVVADEVRNLAAKTQDATVEIDRIIEAIASGSQDATEYMQASEVVTQETSEAVATVRETLASINRRMASVSDATTQVATAAEEQTSVSEDINRNITDVAEISESMNQTATENRDTVPELERMAQEAEAIAARFRH</sequence>
<dbReference type="InterPro" id="IPR004089">
    <property type="entry name" value="MCPsignal_dom"/>
</dbReference>
<dbReference type="Gene3D" id="1.10.287.950">
    <property type="entry name" value="Methyl-accepting chemotaxis protein"/>
    <property type="match status" value="1"/>
</dbReference>
<evidence type="ECO:0000313" key="12">
    <source>
        <dbReference type="EMBL" id="MDV2077225.1"/>
    </source>
</evidence>
<reference evidence="12 13" key="1">
    <citation type="submission" date="2023-10" db="EMBL/GenBank/DDBJ databases">
        <title>Characteristics and mechanism of a salt-tolerant marine origin heterotrophic nitrifying- aerobic denitrifying bacteria Marinobacter xestospongiae HN1.</title>
        <authorList>
            <person name="Qi R."/>
        </authorList>
    </citation>
    <scope>NUCLEOTIDE SEQUENCE [LARGE SCALE GENOMIC DNA]</scope>
    <source>
        <strain evidence="12 13">HN1</strain>
    </source>
</reference>
<dbReference type="PANTHER" id="PTHR32089">
    <property type="entry name" value="METHYL-ACCEPTING CHEMOTAXIS PROTEIN MCPB"/>
    <property type="match status" value="1"/>
</dbReference>
<feature type="transmembrane region" description="Helical" evidence="9">
    <location>
        <begin position="190"/>
        <end position="211"/>
    </location>
</feature>
<evidence type="ECO:0000256" key="2">
    <source>
        <dbReference type="ARBA" id="ARBA00022500"/>
    </source>
</evidence>
<evidence type="ECO:0000313" key="13">
    <source>
        <dbReference type="Proteomes" id="UP001269819"/>
    </source>
</evidence>
<keyword evidence="2" id="KW-0145">Chemotaxis</keyword>
<accession>A0ABU3VST1</accession>
<dbReference type="InterPro" id="IPR003660">
    <property type="entry name" value="HAMP_dom"/>
</dbReference>
<comment type="subcellular location">
    <subcellularLocation>
        <location evidence="1">Membrane</location>
    </subcellularLocation>
</comment>
<evidence type="ECO:0000256" key="8">
    <source>
        <dbReference type="PROSITE-ProRule" id="PRU00284"/>
    </source>
</evidence>
<protein>
    <submittedName>
        <fullName evidence="12">Methyl-accepting chemotaxis protein</fullName>
    </submittedName>
</protein>
<dbReference type="CDD" id="cd11386">
    <property type="entry name" value="MCP_signal"/>
    <property type="match status" value="1"/>
</dbReference>
<evidence type="ECO:0000256" key="9">
    <source>
        <dbReference type="SAM" id="Phobius"/>
    </source>
</evidence>
<dbReference type="PROSITE" id="PS50111">
    <property type="entry name" value="CHEMOTAXIS_TRANSDUC_2"/>
    <property type="match status" value="1"/>
</dbReference>